<accession>A0ABP2K6X0</accession>
<reference evidence="2" key="1">
    <citation type="submission" date="2010-08" db="EMBL/GenBank/DDBJ databases">
        <authorList>
            <person name="Weinstock G."/>
            <person name="Sodergren E."/>
            <person name="Clifton S."/>
            <person name="Fulton L."/>
            <person name="Fulton B."/>
            <person name="Courtney L."/>
            <person name="Fronick C."/>
            <person name="Harrison M."/>
            <person name="Strong C."/>
            <person name="Farmer C."/>
            <person name="Delahaunty K."/>
            <person name="Markovic C."/>
            <person name="Hall O."/>
            <person name="Minx P."/>
            <person name="Tomlinson C."/>
            <person name="Mitreva M."/>
            <person name="Hou S."/>
            <person name="Chen J."/>
            <person name="Wollam A."/>
            <person name="Pepin K.H."/>
            <person name="Johnson M."/>
            <person name="Bhonagiri V."/>
            <person name="Zhang X."/>
            <person name="Suruliraj S."/>
            <person name="Warren W."/>
            <person name="Chinwalla A."/>
            <person name="Mardis E.R."/>
            <person name="Wilson R.K."/>
        </authorList>
    </citation>
    <scope>NUCLEOTIDE SEQUENCE [LARGE SCALE GENOMIC DNA]</scope>
    <source>
        <strain evidence="2">HL044PA1</strain>
    </source>
</reference>
<protein>
    <submittedName>
        <fullName evidence="2">Uncharacterized protein</fullName>
    </submittedName>
</protein>
<feature type="region of interest" description="Disordered" evidence="1">
    <location>
        <begin position="54"/>
        <end position="73"/>
    </location>
</feature>
<sequence>MLGTVNLGDQNPASPMPAAPTCLLTGRDGSFYNRPAWSHCLRLCTVAWLTAGDENRRTAQNDRPKTNTILGRS</sequence>
<dbReference type="Proteomes" id="UP000003179">
    <property type="component" value="Unassembled WGS sequence"/>
</dbReference>
<evidence type="ECO:0000313" key="2">
    <source>
        <dbReference type="EMBL" id="EFS92648.1"/>
    </source>
</evidence>
<feature type="compositionally biased region" description="Basic and acidic residues" evidence="1">
    <location>
        <begin position="54"/>
        <end position="65"/>
    </location>
</feature>
<organism evidence="2 3">
    <name type="scientific">Cutibacterium modestum HL044PA1</name>
    <dbReference type="NCBI Taxonomy" id="765109"/>
    <lineage>
        <taxon>Bacteria</taxon>
        <taxon>Bacillati</taxon>
        <taxon>Actinomycetota</taxon>
        <taxon>Actinomycetes</taxon>
        <taxon>Propionibacteriales</taxon>
        <taxon>Propionibacteriaceae</taxon>
        <taxon>Cutibacterium</taxon>
        <taxon>Cutibacterium modestum</taxon>
    </lineage>
</organism>
<dbReference type="EMBL" id="ADZU01000019">
    <property type="protein sequence ID" value="EFS92648.1"/>
    <property type="molecule type" value="Genomic_DNA"/>
</dbReference>
<keyword evidence="3" id="KW-1185">Reference proteome</keyword>
<comment type="caution">
    <text evidence="2">The sequence shown here is derived from an EMBL/GenBank/DDBJ whole genome shotgun (WGS) entry which is preliminary data.</text>
</comment>
<evidence type="ECO:0000256" key="1">
    <source>
        <dbReference type="SAM" id="MobiDB-lite"/>
    </source>
</evidence>
<gene>
    <name evidence="2" type="ORF">HMPREF9607_01179</name>
</gene>
<name>A0ABP2K6X0_9ACTN</name>
<evidence type="ECO:0000313" key="3">
    <source>
        <dbReference type="Proteomes" id="UP000003179"/>
    </source>
</evidence>
<proteinExistence type="predicted"/>